<protein>
    <recommendedName>
        <fullName evidence="7">ABC transporter substrate-binding protein PnrA-like domain-containing protein</fullName>
    </recommendedName>
</protein>
<keyword evidence="3" id="KW-1003">Cell membrane</keyword>
<dbReference type="SUPFAM" id="SSF53822">
    <property type="entry name" value="Periplasmic binding protein-like I"/>
    <property type="match status" value="1"/>
</dbReference>
<dbReference type="PANTHER" id="PTHR34296:SF2">
    <property type="entry name" value="ABC TRANSPORTER GUANOSINE-BINDING PROTEIN NUPN"/>
    <property type="match status" value="1"/>
</dbReference>
<reference evidence="8 9" key="1">
    <citation type="submission" date="2017-11" db="EMBL/GenBank/DDBJ databases">
        <title>Genome-resolved metagenomics identifies genetic mobility, metabolic interactions, and unexpected diversity in perchlorate-reducing communities.</title>
        <authorList>
            <person name="Barnum T.P."/>
            <person name="Figueroa I.A."/>
            <person name="Carlstrom C.I."/>
            <person name="Lucas L.N."/>
            <person name="Engelbrektson A.L."/>
            <person name="Coates J.D."/>
        </authorList>
    </citation>
    <scope>NUCLEOTIDE SEQUENCE [LARGE SCALE GENOMIC DNA]</scope>
    <source>
        <strain evidence="8">BM706</strain>
    </source>
</reference>
<evidence type="ECO:0000256" key="4">
    <source>
        <dbReference type="ARBA" id="ARBA00022729"/>
    </source>
</evidence>
<dbReference type="AlphaFoldDB" id="A0A2N5ZBU9"/>
<gene>
    <name evidence="8" type="ORF">C0601_11050</name>
</gene>
<dbReference type="InterPro" id="IPR028082">
    <property type="entry name" value="Peripla_BP_I"/>
</dbReference>
<evidence type="ECO:0000256" key="1">
    <source>
        <dbReference type="ARBA" id="ARBA00004193"/>
    </source>
</evidence>
<dbReference type="InterPro" id="IPR050957">
    <property type="entry name" value="BMP_lipoprotein"/>
</dbReference>
<dbReference type="Pfam" id="PF02608">
    <property type="entry name" value="Bmp"/>
    <property type="match status" value="1"/>
</dbReference>
<evidence type="ECO:0000256" key="2">
    <source>
        <dbReference type="ARBA" id="ARBA00008610"/>
    </source>
</evidence>
<evidence type="ECO:0000313" key="8">
    <source>
        <dbReference type="EMBL" id="PLX16153.1"/>
    </source>
</evidence>
<comment type="caution">
    <text evidence="8">The sequence shown here is derived from an EMBL/GenBank/DDBJ whole genome shotgun (WGS) entry which is preliminary data.</text>
</comment>
<name>A0A2N5ZBU9_MUIH1</name>
<dbReference type="EMBL" id="PKTG01000122">
    <property type="protein sequence ID" value="PLX16153.1"/>
    <property type="molecule type" value="Genomic_DNA"/>
</dbReference>
<comment type="subcellular location">
    <subcellularLocation>
        <location evidence="1">Cell membrane</location>
        <topology evidence="1">Lipid-anchor</topology>
    </subcellularLocation>
</comment>
<evidence type="ECO:0000256" key="5">
    <source>
        <dbReference type="ARBA" id="ARBA00023136"/>
    </source>
</evidence>
<keyword evidence="6" id="KW-0449">Lipoprotein</keyword>
<proteinExistence type="inferred from homology"/>
<organism evidence="8 9">
    <name type="scientific">Muiribacterium halophilum</name>
    <dbReference type="NCBI Taxonomy" id="2053465"/>
    <lineage>
        <taxon>Bacteria</taxon>
        <taxon>Candidatus Muiribacteriota</taxon>
        <taxon>Candidatus Muiribacteriia</taxon>
        <taxon>Candidatus Muiribacteriales</taxon>
        <taxon>Candidatus Muiribacteriaceae</taxon>
        <taxon>Candidatus Muiribacterium</taxon>
    </lineage>
</organism>
<keyword evidence="5" id="KW-0472">Membrane</keyword>
<sequence length="231" mass="26742">MYKEALYEQAKKNIDVKYFLVDSCVDLPNVCSIVFDDYQAAFVAGVMTAKFFANWNLAFIGASPSFLSDNFYYGFFNGLRYQGYDKDFEKYFISNEIVGFVNPQKGRALADKLFSKDTDLIFAPSGASSIGVLQSAVKNEKFVIGIDRPFEDLSENGVVFSLSKRIDKALYKVLYQSIIENDFQSRKVLFDFSNGGYEIPYRKRLERVYGYYKMKWYDEFIQKVINDEIVY</sequence>
<dbReference type="GO" id="GO:0005886">
    <property type="term" value="C:plasma membrane"/>
    <property type="evidence" value="ECO:0007669"/>
    <property type="project" value="UniProtKB-SubCell"/>
</dbReference>
<feature type="domain" description="ABC transporter substrate-binding protein PnrA-like" evidence="7">
    <location>
        <begin position="2"/>
        <end position="200"/>
    </location>
</feature>
<dbReference type="PANTHER" id="PTHR34296">
    <property type="entry name" value="TRANSCRIPTIONAL ACTIVATOR PROTEIN MED"/>
    <property type="match status" value="1"/>
</dbReference>
<dbReference type="InterPro" id="IPR003760">
    <property type="entry name" value="PnrA-like"/>
</dbReference>
<keyword evidence="4" id="KW-0732">Signal</keyword>
<evidence type="ECO:0000313" key="9">
    <source>
        <dbReference type="Proteomes" id="UP000234857"/>
    </source>
</evidence>
<evidence type="ECO:0000259" key="7">
    <source>
        <dbReference type="Pfam" id="PF02608"/>
    </source>
</evidence>
<dbReference type="Gene3D" id="3.40.50.2300">
    <property type="match status" value="2"/>
</dbReference>
<evidence type="ECO:0000256" key="6">
    <source>
        <dbReference type="ARBA" id="ARBA00023288"/>
    </source>
</evidence>
<comment type="similarity">
    <text evidence="2">Belongs to the BMP lipoprotein family.</text>
</comment>
<evidence type="ECO:0000256" key="3">
    <source>
        <dbReference type="ARBA" id="ARBA00022475"/>
    </source>
</evidence>
<accession>A0A2N5ZBU9</accession>
<dbReference type="Proteomes" id="UP000234857">
    <property type="component" value="Unassembled WGS sequence"/>
</dbReference>